<keyword evidence="4" id="KW-1185">Reference proteome</keyword>
<dbReference type="Proteomes" id="UP001169492">
    <property type="component" value="Unassembled WGS sequence"/>
</dbReference>
<dbReference type="CDD" id="cd21411">
    <property type="entry name" value="NucC"/>
    <property type="match status" value="1"/>
</dbReference>
<feature type="domain" description="DUF6602" evidence="1">
    <location>
        <begin position="36"/>
        <end position="137"/>
    </location>
</feature>
<dbReference type="RefSeq" id="WP_301774252.1">
    <property type="nucleotide sequence ID" value="NZ_JAGGJB010000002.1"/>
</dbReference>
<evidence type="ECO:0000313" key="3">
    <source>
        <dbReference type="EMBL" id="MDN7128403.1"/>
    </source>
</evidence>
<dbReference type="Pfam" id="PF20247">
    <property type="entry name" value="DUF6602"/>
    <property type="match status" value="1"/>
</dbReference>
<protein>
    <recommendedName>
        <fullName evidence="1">DUF6602 domain-containing protein</fullName>
    </recommendedName>
</protein>
<comment type="caution">
    <text evidence="2">The sequence shown here is derived from an EMBL/GenBank/DDBJ whole genome shotgun (WGS) entry which is preliminary data.</text>
</comment>
<sequence length="255" mass="28033">MSKNRAKKESMSDGASFLRNAFAAEEQVLALEISLASASIPHSGTAGSINEKHFIDLLRRYLPKRYEVDSATVIDSEGRTSHQIDVVIFDNQYTPTLLDQKNHRFVPAEAVYAVLEVKPTIDKEYLEYAGHKAESVRLLRRTSVPIRHAGGEFPAKPIFPIIAGIVAPAVNWSEGLNSEAFQKVLSTLSNGTRIDCGVGLNAGAFDLYNDTLLVRGGDNSLIYFVFRLLQQLQSMGTVPAVDWNSYATVLSNVDS</sequence>
<name>A0AAW7QXH8_9GAMM</name>
<accession>A0AAW7QXH8</accession>
<proteinExistence type="predicted"/>
<evidence type="ECO:0000313" key="2">
    <source>
        <dbReference type="EMBL" id="MDN7124146.1"/>
    </source>
</evidence>
<dbReference type="AlphaFoldDB" id="A0AAW7QXH8"/>
<organism evidence="2 5">
    <name type="scientific">Pseudidiomarina terrestris</name>
    <dbReference type="NCBI Taxonomy" id="2820060"/>
    <lineage>
        <taxon>Bacteria</taxon>
        <taxon>Pseudomonadati</taxon>
        <taxon>Pseudomonadota</taxon>
        <taxon>Gammaproteobacteria</taxon>
        <taxon>Alteromonadales</taxon>
        <taxon>Idiomarinaceae</taxon>
        <taxon>Pseudidiomarina</taxon>
    </lineage>
</organism>
<evidence type="ECO:0000313" key="4">
    <source>
        <dbReference type="Proteomes" id="UP001169491"/>
    </source>
</evidence>
<dbReference type="InterPro" id="IPR046537">
    <property type="entry name" value="DUF6602"/>
</dbReference>
<evidence type="ECO:0000313" key="5">
    <source>
        <dbReference type="Proteomes" id="UP001169492"/>
    </source>
</evidence>
<gene>
    <name evidence="2" type="ORF">J6I90_04575</name>
    <name evidence="3" type="ORF">J6I92_00740</name>
</gene>
<reference evidence="4 5" key="1">
    <citation type="submission" date="2021-03" db="EMBL/GenBank/DDBJ databases">
        <title>Pseudidiomarina terrestris, a new bacterium isolated from saline soil.</title>
        <authorList>
            <person name="Galisteo C."/>
            <person name="De La Haba R."/>
            <person name="Sanchez-Porro C."/>
            <person name="Ventosa A."/>
        </authorList>
    </citation>
    <scope>NUCLEOTIDE SEQUENCE [LARGE SCALE GENOMIC DNA]</scope>
    <source>
        <strain evidence="2 5">1APP75-32.1</strain>
        <strain evidence="4">1APR75-15</strain>
        <strain evidence="3">1ASR75-15</strain>
    </source>
</reference>
<dbReference type="EMBL" id="JAGGJB010000002">
    <property type="protein sequence ID" value="MDN7124146.1"/>
    <property type="molecule type" value="Genomic_DNA"/>
</dbReference>
<dbReference type="Proteomes" id="UP001169491">
    <property type="component" value="Unassembled WGS sequence"/>
</dbReference>
<evidence type="ECO:0000259" key="1">
    <source>
        <dbReference type="Pfam" id="PF20247"/>
    </source>
</evidence>
<dbReference type="EMBL" id="JAGGJC010000001">
    <property type="protein sequence ID" value="MDN7128403.1"/>
    <property type="molecule type" value="Genomic_DNA"/>
</dbReference>